<dbReference type="Proteomes" id="UP000432568">
    <property type="component" value="Unassembled WGS sequence"/>
</dbReference>
<feature type="transmembrane region" description="Helical" evidence="1">
    <location>
        <begin position="25"/>
        <end position="48"/>
    </location>
</feature>
<keyword evidence="1" id="KW-0472">Membrane</keyword>
<feature type="transmembrane region" description="Helical" evidence="1">
    <location>
        <begin position="68"/>
        <end position="87"/>
    </location>
</feature>
<evidence type="ECO:0000256" key="1">
    <source>
        <dbReference type="SAM" id="Phobius"/>
    </source>
</evidence>
<feature type="transmembrane region" description="Helical" evidence="1">
    <location>
        <begin position="153"/>
        <end position="171"/>
    </location>
</feature>
<protein>
    <recommendedName>
        <fullName evidence="4">ABC transporter permease</fullName>
    </recommendedName>
</protein>
<evidence type="ECO:0008006" key="4">
    <source>
        <dbReference type="Google" id="ProtNLM"/>
    </source>
</evidence>
<sequence length="253" mass="26825">MKAWQRWRISLRAESVRLGGARGPLVRVAVPLGFALPLAVTFGVAAVAEHVQSAGGILQAQSVDTTNAAYWPIYLGSIVFAALGAWAQATAGSRVLRAAAPWSGLDQLARWCFLGALAAAATLLSVSLCLLLLPTFFPVLYGQVNFFAGLRMVALGPVYAWLAVGYGVALGRLLRSPALSIAALTVWALLVENALWLIPGGARLTGWLPFLNGVFATGQDVALFPPWGRDGALVYFAAVGVALWLASLRRRLD</sequence>
<name>A0A2N6TRY8_9CORY</name>
<feature type="transmembrane region" description="Helical" evidence="1">
    <location>
        <begin position="178"/>
        <end position="198"/>
    </location>
</feature>
<evidence type="ECO:0000313" key="2">
    <source>
        <dbReference type="EMBL" id="MTD92276.1"/>
    </source>
</evidence>
<comment type="caution">
    <text evidence="2">The sequence shown here is derived from an EMBL/GenBank/DDBJ whole genome shotgun (WGS) entry which is preliminary data.</text>
</comment>
<dbReference type="RefSeq" id="WP_102233461.1">
    <property type="nucleotide sequence ID" value="NZ_PNHI01000001.1"/>
</dbReference>
<keyword evidence="1" id="KW-1133">Transmembrane helix</keyword>
<feature type="transmembrane region" description="Helical" evidence="1">
    <location>
        <begin position="232"/>
        <end position="248"/>
    </location>
</feature>
<accession>A0A2N6TRY8</accession>
<evidence type="ECO:0000313" key="3">
    <source>
        <dbReference type="Proteomes" id="UP000432568"/>
    </source>
</evidence>
<proteinExistence type="predicted"/>
<organism evidence="2 3">
    <name type="scientific">Corynebacterium aurimucosum</name>
    <dbReference type="NCBI Taxonomy" id="169292"/>
    <lineage>
        <taxon>Bacteria</taxon>
        <taxon>Bacillati</taxon>
        <taxon>Actinomycetota</taxon>
        <taxon>Actinomycetes</taxon>
        <taxon>Mycobacteriales</taxon>
        <taxon>Corynebacteriaceae</taxon>
        <taxon>Corynebacterium</taxon>
    </lineage>
</organism>
<dbReference type="AlphaFoldDB" id="A0A2N6TRY8"/>
<gene>
    <name evidence="2" type="ORF">FME68_10530</name>
</gene>
<dbReference type="EMBL" id="VIOG01000012">
    <property type="protein sequence ID" value="MTD92276.1"/>
    <property type="molecule type" value="Genomic_DNA"/>
</dbReference>
<reference evidence="2 3" key="1">
    <citation type="submission" date="2019-07" db="EMBL/GenBank/DDBJ databases">
        <title>Draft genome of C. aurimucosum strain 332.</title>
        <authorList>
            <person name="Pacheco L.G.C."/>
            <person name="Aguiar E.R.G.R."/>
            <person name="Barberis C.M."/>
            <person name="Almuzara M.N."/>
            <person name="Traglia G.M."/>
            <person name="Santos C.S."/>
            <person name="Vay C.A."/>
            <person name="Rocha D.J.P.G."/>
        </authorList>
    </citation>
    <scope>NUCLEOTIDE SEQUENCE [LARGE SCALE GENOMIC DNA]</scope>
    <source>
        <strain evidence="2 3">332</strain>
    </source>
</reference>
<feature type="transmembrane region" description="Helical" evidence="1">
    <location>
        <begin position="108"/>
        <end position="133"/>
    </location>
</feature>
<keyword evidence="1" id="KW-0812">Transmembrane</keyword>